<protein>
    <submittedName>
        <fullName evidence="1">Uncharacterized protein</fullName>
    </submittedName>
</protein>
<proteinExistence type="predicted"/>
<organism evidence="1 2">
    <name type="scientific">Dermacentor silvarum</name>
    <name type="common">Tick</name>
    <dbReference type="NCBI Taxonomy" id="543639"/>
    <lineage>
        <taxon>Eukaryota</taxon>
        <taxon>Metazoa</taxon>
        <taxon>Ecdysozoa</taxon>
        <taxon>Arthropoda</taxon>
        <taxon>Chelicerata</taxon>
        <taxon>Arachnida</taxon>
        <taxon>Acari</taxon>
        <taxon>Parasitiformes</taxon>
        <taxon>Ixodida</taxon>
        <taxon>Ixodoidea</taxon>
        <taxon>Ixodidae</taxon>
        <taxon>Rhipicephalinae</taxon>
        <taxon>Dermacentor</taxon>
    </lineage>
</organism>
<gene>
    <name evidence="1" type="ORF">HPB49_023576</name>
</gene>
<dbReference type="Proteomes" id="UP000821865">
    <property type="component" value="Chromosome 3"/>
</dbReference>
<dbReference type="EMBL" id="CM023472">
    <property type="protein sequence ID" value="KAH7960805.1"/>
    <property type="molecule type" value="Genomic_DNA"/>
</dbReference>
<comment type="caution">
    <text evidence="1">The sequence shown here is derived from an EMBL/GenBank/DDBJ whole genome shotgun (WGS) entry which is preliminary data.</text>
</comment>
<reference evidence="1" key="1">
    <citation type="submission" date="2020-05" db="EMBL/GenBank/DDBJ databases">
        <title>Large-scale comparative analyses of tick genomes elucidate their genetic diversity and vector capacities.</title>
        <authorList>
            <person name="Jia N."/>
            <person name="Wang J."/>
            <person name="Shi W."/>
            <person name="Du L."/>
            <person name="Sun Y."/>
            <person name="Zhan W."/>
            <person name="Jiang J."/>
            <person name="Wang Q."/>
            <person name="Zhang B."/>
            <person name="Ji P."/>
            <person name="Sakyi L.B."/>
            <person name="Cui X."/>
            <person name="Yuan T."/>
            <person name="Jiang B."/>
            <person name="Yang W."/>
            <person name="Lam T.T.-Y."/>
            <person name="Chang Q."/>
            <person name="Ding S."/>
            <person name="Wang X."/>
            <person name="Zhu J."/>
            <person name="Ruan X."/>
            <person name="Zhao L."/>
            <person name="Wei J."/>
            <person name="Que T."/>
            <person name="Du C."/>
            <person name="Cheng J."/>
            <person name="Dai P."/>
            <person name="Han X."/>
            <person name="Huang E."/>
            <person name="Gao Y."/>
            <person name="Liu J."/>
            <person name="Shao H."/>
            <person name="Ye R."/>
            <person name="Li L."/>
            <person name="Wei W."/>
            <person name="Wang X."/>
            <person name="Wang C."/>
            <person name="Yang T."/>
            <person name="Huo Q."/>
            <person name="Li W."/>
            <person name="Guo W."/>
            <person name="Chen H."/>
            <person name="Zhou L."/>
            <person name="Ni X."/>
            <person name="Tian J."/>
            <person name="Zhou Y."/>
            <person name="Sheng Y."/>
            <person name="Liu T."/>
            <person name="Pan Y."/>
            <person name="Xia L."/>
            <person name="Li J."/>
            <person name="Zhao F."/>
            <person name="Cao W."/>
        </authorList>
    </citation>
    <scope>NUCLEOTIDE SEQUENCE</scope>
    <source>
        <strain evidence="1">Dsil-2018</strain>
    </source>
</reference>
<evidence type="ECO:0000313" key="1">
    <source>
        <dbReference type="EMBL" id="KAH7960805.1"/>
    </source>
</evidence>
<sequence>MRLQRATGGFSAAPTREVTTENVWQTIRQLPKNPSKKDPVVPKTVYFEGEKHTLTKSKLAGRIKHITKQSRQPNLPLDEFKVIIRLQNTSKGVIKGIALEYTQKDLNDLIVKDRNPSVVAAKCMGNTKNVIVLFSGLKVPRLVRFGASTQRSGGKPSKKRAAETIAGAEDICNTQVDEIASQVTAALMPETENVFLELVPLDNREDKLFILNLCSHGVFLRRANENDWETTMASSDLNIQLNIINAALEATSVHGTKVNSNA</sequence>
<keyword evidence="2" id="KW-1185">Reference proteome</keyword>
<accession>A0ACB8D8L3</accession>
<name>A0ACB8D8L3_DERSI</name>
<evidence type="ECO:0000313" key="2">
    <source>
        <dbReference type="Proteomes" id="UP000821865"/>
    </source>
</evidence>